<reference evidence="3" key="1">
    <citation type="journal article" date="2019" name="Int. J. Syst. Evol. Microbiol.">
        <title>The Global Catalogue of Microorganisms (GCM) 10K type strain sequencing project: providing services to taxonomists for standard genome sequencing and annotation.</title>
        <authorList>
            <consortium name="The Broad Institute Genomics Platform"/>
            <consortium name="The Broad Institute Genome Sequencing Center for Infectious Disease"/>
            <person name="Wu L."/>
            <person name="Ma J."/>
        </authorList>
    </citation>
    <scope>NUCLEOTIDE SEQUENCE [LARGE SCALE GENOMIC DNA]</scope>
    <source>
        <strain evidence="3">CGMCC 4.7357</strain>
    </source>
</reference>
<protein>
    <recommendedName>
        <fullName evidence="4">Secreted protein</fullName>
    </recommendedName>
</protein>
<evidence type="ECO:0000313" key="3">
    <source>
        <dbReference type="Proteomes" id="UP001595997"/>
    </source>
</evidence>
<accession>A0ABV9AAS0</accession>
<feature type="compositionally biased region" description="Pro residues" evidence="1">
    <location>
        <begin position="131"/>
        <end position="142"/>
    </location>
</feature>
<evidence type="ECO:0000256" key="1">
    <source>
        <dbReference type="SAM" id="MobiDB-lite"/>
    </source>
</evidence>
<dbReference type="EMBL" id="JBHSFH010000013">
    <property type="protein sequence ID" value="MFC4496774.1"/>
    <property type="molecule type" value="Genomic_DNA"/>
</dbReference>
<evidence type="ECO:0008006" key="4">
    <source>
        <dbReference type="Google" id="ProtNLM"/>
    </source>
</evidence>
<proteinExistence type="predicted"/>
<keyword evidence="3" id="KW-1185">Reference proteome</keyword>
<dbReference type="RefSeq" id="WP_386451115.1">
    <property type="nucleotide sequence ID" value="NZ_JBHSFH010000013.1"/>
</dbReference>
<feature type="region of interest" description="Disordered" evidence="1">
    <location>
        <begin position="119"/>
        <end position="142"/>
    </location>
</feature>
<comment type="caution">
    <text evidence="2">The sequence shown here is derived from an EMBL/GenBank/DDBJ whole genome shotgun (WGS) entry which is preliminary data.</text>
</comment>
<evidence type="ECO:0000313" key="2">
    <source>
        <dbReference type="EMBL" id="MFC4496774.1"/>
    </source>
</evidence>
<gene>
    <name evidence="2" type="ORF">ACFPA8_21820</name>
</gene>
<sequence length="142" mass="14793">MLSCGFALGALLLFTVGPDVEYGHDSYSPEYRLEAECASIAAVGWEDGRLDLDGSAVNHTFSMSPDDLDELAGLEEAQKGDSARASEQIAADCDRRRTRNAALMSVLLAPGAVFAGLAVRGGGRREQEGTPPAPGAPPSPTS</sequence>
<organism evidence="2 3">
    <name type="scientific">Streptomyces ovatisporus</name>
    <dbReference type="NCBI Taxonomy" id="1128682"/>
    <lineage>
        <taxon>Bacteria</taxon>
        <taxon>Bacillati</taxon>
        <taxon>Actinomycetota</taxon>
        <taxon>Actinomycetes</taxon>
        <taxon>Kitasatosporales</taxon>
        <taxon>Streptomycetaceae</taxon>
        <taxon>Streptomyces</taxon>
    </lineage>
</organism>
<name>A0ABV9AAS0_9ACTN</name>
<dbReference type="Proteomes" id="UP001595997">
    <property type="component" value="Unassembled WGS sequence"/>
</dbReference>